<sequence length="518" mass="55756">MFEVIILSFAFIFGIVARQLSLPPLVGFLTAGFALNFAGPYLGLPTEAGPLLEHLAHLGVLLLLFTIGLKLNLRNLVEPAVLGGAFIHLSITTFIFTAGFVVFMGLALDTAILLSIALSFSSTVLAAKVLEGKRELRALHGRLAIGILIIQDLVALAAISIYSGQSPSWWALWILALPLLRPVLYWLMSIAQHDEMLVLMGAVLAIAIGGMGFDVVGLSGEVGALVMGLLLAKHPRAQEMSKALWGLKEILLISFFLQIGMSGLPDTNALIFAGVMALLLPLKATLFFALLIVFKVRARSAFLGGLSLTAYSEFGLIVAASLLEDWLVPLALTVALSFIISAPLNRVAHALFDRFEARLTRFERHLRHPDEQPVTLGDAKLMVIGMGRTGSAAYDFFVENHLLVVGVDSDPNKVAASQRDVRYADVEDVSFWSHLDIHALEAVVLATPNTESKLFATRQLRKAGFKGTIIAGINYPDEEAPLMEAGADQTYLLMAGAGIGIAEKTWESLQAPAAPTTP</sequence>
<evidence type="ECO:0000256" key="5">
    <source>
        <dbReference type="ARBA" id="ARBA00022692"/>
    </source>
</evidence>
<dbReference type="STRING" id="416873.SAMN04487951_102115"/>
<feature type="transmembrane region" description="Helical" evidence="9">
    <location>
        <begin position="270"/>
        <end position="294"/>
    </location>
</feature>
<dbReference type="GO" id="GO:0006813">
    <property type="term" value="P:potassium ion transport"/>
    <property type="evidence" value="ECO:0007669"/>
    <property type="project" value="InterPro"/>
</dbReference>
<evidence type="ECO:0000256" key="9">
    <source>
        <dbReference type="SAM" id="Phobius"/>
    </source>
</evidence>
<protein>
    <submittedName>
        <fullName evidence="11">Transporter, CPA2 family (TC 2.A.37)</fullName>
    </submittedName>
</protein>
<dbReference type="SUPFAM" id="SSF51735">
    <property type="entry name" value="NAD(P)-binding Rossmann-fold domains"/>
    <property type="match status" value="1"/>
</dbReference>
<evidence type="ECO:0000256" key="8">
    <source>
        <dbReference type="ARBA" id="ARBA00023136"/>
    </source>
</evidence>
<feature type="transmembrane region" description="Helical" evidence="9">
    <location>
        <begin position="326"/>
        <end position="344"/>
    </location>
</feature>
<proteinExistence type="inferred from homology"/>
<dbReference type="RefSeq" id="WP_089702154.1">
    <property type="nucleotide sequence ID" value="NZ_FNII01000002.1"/>
</dbReference>
<evidence type="ECO:0000256" key="2">
    <source>
        <dbReference type="ARBA" id="ARBA00005551"/>
    </source>
</evidence>
<dbReference type="PROSITE" id="PS51201">
    <property type="entry name" value="RCK_N"/>
    <property type="match status" value="1"/>
</dbReference>
<evidence type="ECO:0000256" key="3">
    <source>
        <dbReference type="ARBA" id="ARBA00022448"/>
    </source>
</evidence>
<accession>A0A1G9YEZ3</accession>
<feature type="transmembrane region" description="Helical" evidence="9">
    <location>
        <begin position="54"/>
        <end position="73"/>
    </location>
</feature>
<gene>
    <name evidence="11" type="ORF">SAMN04487951_102115</name>
</gene>
<dbReference type="GO" id="GO:0016020">
    <property type="term" value="C:membrane"/>
    <property type="evidence" value="ECO:0007669"/>
    <property type="project" value="UniProtKB-SubCell"/>
</dbReference>
<keyword evidence="7" id="KW-0406">Ion transport</keyword>
<dbReference type="InterPro" id="IPR003148">
    <property type="entry name" value="RCK_N"/>
</dbReference>
<evidence type="ECO:0000256" key="1">
    <source>
        <dbReference type="ARBA" id="ARBA00004141"/>
    </source>
</evidence>
<dbReference type="InterPro" id="IPR038770">
    <property type="entry name" value="Na+/solute_symporter_sf"/>
</dbReference>
<name>A0A1G9YEZ3_9GAMM</name>
<dbReference type="InterPro" id="IPR006153">
    <property type="entry name" value="Cation/H_exchanger_TM"/>
</dbReference>
<comment type="subcellular location">
    <subcellularLocation>
        <location evidence="1">Membrane</location>
        <topology evidence="1">Multi-pass membrane protein</topology>
    </subcellularLocation>
</comment>
<dbReference type="EMBL" id="FNII01000002">
    <property type="protein sequence ID" value="SDN07085.1"/>
    <property type="molecule type" value="Genomic_DNA"/>
</dbReference>
<dbReference type="OrthoDB" id="3418949at2"/>
<organism evidence="11 12">
    <name type="scientific">Vreelandella arcis</name>
    <dbReference type="NCBI Taxonomy" id="416873"/>
    <lineage>
        <taxon>Bacteria</taxon>
        <taxon>Pseudomonadati</taxon>
        <taxon>Pseudomonadota</taxon>
        <taxon>Gammaproteobacteria</taxon>
        <taxon>Oceanospirillales</taxon>
        <taxon>Halomonadaceae</taxon>
        <taxon>Vreelandella</taxon>
    </lineage>
</organism>
<keyword evidence="4" id="KW-0050">Antiport</keyword>
<reference evidence="12" key="1">
    <citation type="submission" date="2016-10" db="EMBL/GenBank/DDBJ databases">
        <authorList>
            <person name="Varghese N."/>
            <person name="Submissions S."/>
        </authorList>
    </citation>
    <scope>NUCLEOTIDE SEQUENCE [LARGE SCALE GENOMIC DNA]</scope>
    <source>
        <strain evidence="12">CGMCC 1.6494</strain>
    </source>
</reference>
<keyword evidence="6 9" id="KW-1133">Transmembrane helix</keyword>
<evidence type="ECO:0000256" key="6">
    <source>
        <dbReference type="ARBA" id="ARBA00022989"/>
    </source>
</evidence>
<dbReference type="Proteomes" id="UP000199677">
    <property type="component" value="Unassembled WGS sequence"/>
</dbReference>
<feature type="transmembrane region" description="Helical" evidence="9">
    <location>
        <begin position="142"/>
        <end position="162"/>
    </location>
</feature>
<evidence type="ECO:0000313" key="12">
    <source>
        <dbReference type="Proteomes" id="UP000199677"/>
    </source>
</evidence>
<feature type="domain" description="RCK N-terminal" evidence="10">
    <location>
        <begin position="378"/>
        <end position="492"/>
    </location>
</feature>
<dbReference type="Pfam" id="PF00999">
    <property type="entry name" value="Na_H_Exchanger"/>
    <property type="match status" value="1"/>
</dbReference>
<dbReference type="PANTHER" id="PTHR42751">
    <property type="entry name" value="SODIUM/HYDROGEN EXCHANGER FAMILY/TRKA DOMAIN PROTEIN"/>
    <property type="match status" value="1"/>
</dbReference>
<evidence type="ECO:0000256" key="7">
    <source>
        <dbReference type="ARBA" id="ARBA00023065"/>
    </source>
</evidence>
<evidence type="ECO:0000256" key="4">
    <source>
        <dbReference type="ARBA" id="ARBA00022449"/>
    </source>
</evidence>
<feature type="transmembrane region" description="Helical" evidence="9">
    <location>
        <begin position="301"/>
        <end position="320"/>
    </location>
</feature>
<evidence type="ECO:0000259" key="10">
    <source>
        <dbReference type="PROSITE" id="PS51201"/>
    </source>
</evidence>
<dbReference type="AlphaFoldDB" id="A0A1G9YEZ3"/>
<dbReference type="GO" id="GO:0015297">
    <property type="term" value="F:antiporter activity"/>
    <property type="evidence" value="ECO:0007669"/>
    <property type="project" value="UniProtKB-KW"/>
</dbReference>
<dbReference type="Gene3D" id="3.40.50.720">
    <property type="entry name" value="NAD(P)-binding Rossmann-like Domain"/>
    <property type="match status" value="1"/>
</dbReference>
<dbReference type="InterPro" id="IPR036291">
    <property type="entry name" value="NAD(P)-bd_dom_sf"/>
</dbReference>
<keyword evidence="5 9" id="KW-0812">Transmembrane</keyword>
<keyword evidence="3" id="KW-0813">Transport</keyword>
<feature type="transmembrane region" description="Helical" evidence="9">
    <location>
        <begin position="85"/>
        <end position="106"/>
    </location>
</feature>
<feature type="transmembrane region" description="Helical" evidence="9">
    <location>
        <begin position="194"/>
        <end position="210"/>
    </location>
</feature>
<dbReference type="Gene3D" id="1.20.1530.20">
    <property type="match status" value="1"/>
</dbReference>
<dbReference type="PANTHER" id="PTHR42751:SF1">
    <property type="entry name" value="CATION_PROTON ANTIPORTER YBAL-RELATED"/>
    <property type="match status" value="1"/>
</dbReference>
<feature type="transmembrane region" description="Helical" evidence="9">
    <location>
        <begin position="168"/>
        <end position="187"/>
    </location>
</feature>
<keyword evidence="8 9" id="KW-0472">Membrane</keyword>
<evidence type="ECO:0000313" key="11">
    <source>
        <dbReference type="EMBL" id="SDN07085.1"/>
    </source>
</evidence>
<dbReference type="Pfam" id="PF02254">
    <property type="entry name" value="TrkA_N"/>
    <property type="match status" value="1"/>
</dbReference>
<dbReference type="GO" id="GO:1902600">
    <property type="term" value="P:proton transmembrane transport"/>
    <property type="evidence" value="ECO:0007669"/>
    <property type="project" value="InterPro"/>
</dbReference>
<comment type="similarity">
    <text evidence="2">Belongs to the monovalent cation:proton antiporter 2 (CPA2) transporter (TC 2.A.37) family.</text>
</comment>
<keyword evidence="12" id="KW-1185">Reference proteome</keyword>
<feature type="transmembrane region" description="Helical" evidence="9">
    <location>
        <begin position="112"/>
        <end position="130"/>
    </location>
</feature>